<reference evidence="1" key="1">
    <citation type="submission" date="2020-01" db="EMBL/GenBank/DDBJ databases">
        <authorList>
            <person name="Richard D."/>
        </authorList>
    </citation>
    <scope>NUCLEOTIDE SEQUENCE</scope>
    <source>
        <strain evidence="1">JP541</strain>
    </source>
</reference>
<dbReference type="EMBL" id="JAABFR010000843">
    <property type="protein sequence ID" value="MBD4336633.1"/>
    <property type="molecule type" value="Genomic_DNA"/>
</dbReference>
<evidence type="ECO:0000313" key="2">
    <source>
        <dbReference type="Proteomes" id="UP000653002"/>
    </source>
</evidence>
<dbReference type="AlphaFoldDB" id="A0A8I0H1J2"/>
<dbReference type="Proteomes" id="UP000653002">
    <property type="component" value="Unassembled WGS sequence"/>
</dbReference>
<name>A0A8I0H1J2_XANCI</name>
<protein>
    <submittedName>
        <fullName evidence="1">Uncharacterized protein</fullName>
    </submittedName>
</protein>
<evidence type="ECO:0000313" key="1">
    <source>
        <dbReference type="EMBL" id="MBD4336633.1"/>
    </source>
</evidence>
<sequence length="69" mass="7355">MASLPLDQALTGAEGEAKILQSEGARLTITDAARVSLTMDAVVNSLLNKNTYLTLTDGRLVCDDFNNIT</sequence>
<organism evidence="1 2">
    <name type="scientific">Xanthomonas citri pv. citri</name>
    <dbReference type="NCBI Taxonomy" id="611301"/>
    <lineage>
        <taxon>Bacteria</taxon>
        <taxon>Pseudomonadati</taxon>
        <taxon>Pseudomonadota</taxon>
        <taxon>Gammaproteobacteria</taxon>
        <taxon>Lysobacterales</taxon>
        <taxon>Lysobacteraceae</taxon>
        <taxon>Xanthomonas</taxon>
    </lineage>
</organism>
<accession>A0A8I0H1J2</accession>
<comment type="caution">
    <text evidence="1">The sequence shown here is derived from an EMBL/GenBank/DDBJ whole genome shotgun (WGS) entry which is preliminary data.</text>
</comment>
<proteinExistence type="predicted"/>
<feature type="non-terminal residue" evidence="1">
    <location>
        <position position="69"/>
    </location>
</feature>
<gene>
    <name evidence="1" type="ORF">GUH15_11310</name>
</gene>